<evidence type="ECO:0000313" key="9">
    <source>
        <dbReference type="Proteomes" id="UP000008312"/>
    </source>
</evidence>
<keyword evidence="4 7" id="KW-0931">ER-Golgi transport</keyword>
<dbReference type="SUPFAM" id="SSF64356">
    <property type="entry name" value="SNARE-like"/>
    <property type="match status" value="1"/>
</dbReference>
<dbReference type="Proteomes" id="UP000008312">
    <property type="component" value="Unassembled WGS sequence"/>
</dbReference>
<name>D8M9P5_BLAHO</name>
<dbReference type="InterPro" id="IPR011012">
    <property type="entry name" value="Longin-like_dom_sf"/>
</dbReference>
<dbReference type="EMBL" id="FN668689">
    <property type="protein sequence ID" value="CBK24784.2"/>
    <property type="molecule type" value="Genomic_DNA"/>
</dbReference>
<dbReference type="GO" id="GO:0030008">
    <property type="term" value="C:TRAPP complex"/>
    <property type="evidence" value="ECO:0007669"/>
    <property type="project" value="UniProtKB-UniRule"/>
</dbReference>
<accession>D8M9P5</accession>
<evidence type="ECO:0000256" key="7">
    <source>
        <dbReference type="RuleBase" id="RU366065"/>
    </source>
</evidence>
<dbReference type="PANTHER" id="PTHR23249:SF15">
    <property type="entry name" value="TRAFFICKING PROTEIN PARTICLE COMPLEX SUBUNIT 4"/>
    <property type="match status" value="1"/>
</dbReference>
<dbReference type="GeneID" id="24922942"/>
<keyword evidence="3 7" id="KW-0256">Endoplasmic reticulum</keyword>
<gene>
    <name evidence="8" type="ORF">GSBLH_T00006818001</name>
</gene>
<dbReference type="Gene3D" id="3.30.450.70">
    <property type="match status" value="1"/>
</dbReference>
<dbReference type="CDD" id="cd14856">
    <property type="entry name" value="TRAPPC4_synbindin"/>
    <property type="match status" value="1"/>
</dbReference>
<evidence type="ECO:0000256" key="5">
    <source>
        <dbReference type="ARBA" id="ARBA00023034"/>
    </source>
</evidence>
<keyword evidence="5 7" id="KW-0333">Golgi apparatus</keyword>
<dbReference type="FunCoup" id="D8M9P5">
    <property type="interactions" value="62"/>
</dbReference>
<protein>
    <recommendedName>
        <fullName evidence="7">Trafficking protein particle complex subunit</fullName>
    </recommendedName>
</protein>
<dbReference type="Pfam" id="PF04099">
    <property type="entry name" value="Sybindin"/>
    <property type="match status" value="1"/>
</dbReference>
<evidence type="ECO:0000256" key="4">
    <source>
        <dbReference type="ARBA" id="ARBA00022892"/>
    </source>
</evidence>
<dbReference type="GO" id="GO:0005794">
    <property type="term" value="C:Golgi apparatus"/>
    <property type="evidence" value="ECO:0007669"/>
    <property type="project" value="UniProtKB-SubCell"/>
</dbReference>
<evidence type="ECO:0000256" key="6">
    <source>
        <dbReference type="ARBA" id="ARBA00038179"/>
    </source>
</evidence>
<organism evidence="8">
    <name type="scientific">Blastocystis hominis</name>
    <dbReference type="NCBI Taxonomy" id="12968"/>
    <lineage>
        <taxon>Eukaryota</taxon>
        <taxon>Sar</taxon>
        <taxon>Stramenopiles</taxon>
        <taxon>Bigyra</taxon>
        <taxon>Opalozoa</taxon>
        <taxon>Opalinata</taxon>
        <taxon>Blastocystidae</taxon>
        <taxon>Blastocystis</taxon>
    </lineage>
</organism>
<keyword evidence="9" id="KW-1185">Reference proteome</keyword>
<comment type="subunit">
    <text evidence="7">Part of the multisubunit transport protein particle (TRAPP) complex.</text>
</comment>
<evidence type="ECO:0000256" key="3">
    <source>
        <dbReference type="ARBA" id="ARBA00022824"/>
    </source>
</evidence>
<dbReference type="SMART" id="SM01399">
    <property type="entry name" value="Sybindin"/>
    <property type="match status" value="1"/>
</dbReference>
<reference evidence="8" key="1">
    <citation type="submission" date="2010-02" db="EMBL/GenBank/DDBJ databases">
        <title>Sequencing and annotation of the Blastocystis hominis genome.</title>
        <authorList>
            <person name="Wincker P."/>
        </authorList>
    </citation>
    <scope>NUCLEOTIDE SEQUENCE</scope>
    <source>
        <strain evidence="8">Singapore isolate B</strain>
    </source>
</reference>
<dbReference type="OrthoDB" id="246406at2759"/>
<dbReference type="AlphaFoldDB" id="D8M9P5"/>
<dbReference type="GO" id="GO:0005783">
    <property type="term" value="C:endoplasmic reticulum"/>
    <property type="evidence" value="ECO:0007669"/>
    <property type="project" value="UniProtKB-SubCell"/>
</dbReference>
<comment type="subcellular location">
    <subcellularLocation>
        <location evidence="7">Endoplasmic reticulum</location>
    </subcellularLocation>
    <subcellularLocation>
        <location evidence="7">Golgi apparatus</location>
        <location evidence="7">cis-Golgi network</location>
    </subcellularLocation>
    <subcellularLocation>
        <location evidence="1">Golgi apparatus</location>
    </subcellularLocation>
</comment>
<evidence type="ECO:0000313" key="8">
    <source>
        <dbReference type="EMBL" id="CBK24784.2"/>
    </source>
</evidence>
<dbReference type="InterPro" id="IPR007233">
    <property type="entry name" value="TRAPPC"/>
</dbReference>
<proteinExistence type="inferred from homology"/>
<sequence length="132" mass="15060">MSVYSLYIINKSGGLIFSKDFNAKNPLSSNDRMRLASTFHSLTAISTQFAPAKNSRGINYVLAETVSIHSYRINFLVISNPTVPYLEGLLDEIYVLFADYVMKNPFYELEMPIRCSLFEEKLDTLIASHYPF</sequence>
<evidence type="ECO:0000256" key="2">
    <source>
        <dbReference type="ARBA" id="ARBA00022448"/>
    </source>
</evidence>
<keyword evidence="2 7" id="KW-0813">Transport</keyword>
<evidence type="ECO:0000256" key="1">
    <source>
        <dbReference type="ARBA" id="ARBA00004555"/>
    </source>
</evidence>
<dbReference type="OMA" id="MPIRTEG"/>
<dbReference type="InParanoid" id="D8M9P5"/>
<comment type="similarity">
    <text evidence="6">Belongs to the TRAPP small subunits family. TRAPPC4 subfamily.</text>
</comment>
<dbReference type="PANTHER" id="PTHR23249">
    <property type="entry name" value="TRAFFICKING PROTEIN PARTICLE COMPLEX SUBUNIT"/>
    <property type="match status" value="1"/>
</dbReference>
<dbReference type="RefSeq" id="XP_012898832.1">
    <property type="nucleotide sequence ID" value="XM_013043378.1"/>
</dbReference>
<dbReference type="GO" id="GO:0006888">
    <property type="term" value="P:endoplasmic reticulum to Golgi vesicle-mediated transport"/>
    <property type="evidence" value="ECO:0007669"/>
    <property type="project" value="UniProtKB-UniRule"/>
</dbReference>